<dbReference type="PANTHER" id="PTHR46268:SF6">
    <property type="entry name" value="UNIVERSAL STRESS PROTEIN UP12"/>
    <property type="match status" value="1"/>
</dbReference>
<gene>
    <name evidence="3" type="ORF">EUA94_04580</name>
</gene>
<dbReference type="Gene3D" id="3.40.50.620">
    <property type="entry name" value="HUPs"/>
    <property type="match status" value="2"/>
</dbReference>
<dbReference type="InterPro" id="IPR006016">
    <property type="entry name" value="UspA"/>
</dbReference>
<dbReference type="RefSeq" id="WP_129425116.1">
    <property type="nucleotide sequence ID" value="NZ_SDWV01000003.1"/>
</dbReference>
<dbReference type="EMBL" id="SDWV01000003">
    <property type="protein sequence ID" value="RYC13867.1"/>
    <property type="molecule type" value="Genomic_DNA"/>
</dbReference>
<organism evidence="3 4">
    <name type="scientific">Nocardioides zhouii</name>
    <dbReference type="NCBI Taxonomy" id="1168729"/>
    <lineage>
        <taxon>Bacteria</taxon>
        <taxon>Bacillati</taxon>
        <taxon>Actinomycetota</taxon>
        <taxon>Actinomycetes</taxon>
        <taxon>Propionibacteriales</taxon>
        <taxon>Nocardioidaceae</taxon>
        <taxon>Nocardioides</taxon>
    </lineage>
</organism>
<comment type="caution">
    <text evidence="3">The sequence shown here is derived from an EMBL/GenBank/DDBJ whole genome shotgun (WGS) entry which is preliminary data.</text>
</comment>
<accession>A0A4V1RQS4</accession>
<protein>
    <submittedName>
        <fullName evidence="3">Universal stress protein</fullName>
    </submittedName>
</protein>
<dbReference type="AlphaFoldDB" id="A0A4V1RQS4"/>
<dbReference type="Pfam" id="PF00582">
    <property type="entry name" value="Usp"/>
    <property type="match status" value="2"/>
</dbReference>
<dbReference type="PANTHER" id="PTHR46268">
    <property type="entry name" value="STRESS RESPONSE PROTEIN NHAX"/>
    <property type="match status" value="1"/>
</dbReference>
<evidence type="ECO:0000313" key="3">
    <source>
        <dbReference type="EMBL" id="RYC13867.1"/>
    </source>
</evidence>
<reference evidence="3 4" key="1">
    <citation type="submission" date="2019-01" db="EMBL/GenBank/DDBJ databases">
        <title>Novel species of Nocardioides.</title>
        <authorList>
            <person name="Liu Q."/>
            <person name="X Y.-H."/>
        </authorList>
    </citation>
    <scope>NUCLEOTIDE SEQUENCE [LARGE SCALE GENOMIC DNA]</scope>
    <source>
        <strain evidence="3 4">HLT2-9</strain>
    </source>
</reference>
<evidence type="ECO:0000259" key="2">
    <source>
        <dbReference type="Pfam" id="PF00582"/>
    </source>
</evidence>
<dbReference type="InterPro" id="IPR006015">
    <property type="entry name" value="Universal_stress_UspA"/>
</dbReference>
<feature type="domain" description="UspA" evidence="2">
    <location>
        <begin position="158"/>
        <end position="288"/>
    </location>
</feature>
<evidence type="ECO:0000256" key="1">
    <source>
        <dbReference type="ARBA" id="ARBA00008791"/>
    </source>
</evidence>
<dbReference type="Proteomes" id="UP000291101">
    <property type="component" value="Unassembled WGS sequence"/>
</dbReference>
<dbReference type="PRINTS" id="PR01438">
    <property type="entry name" value="UNVRSLSTRESS"/>
</dbReference>
<comment type="similarity">
    <text evidence="1">Belongs to the universal stress protein A family.</text>
</comment>
<dbReference type="InterPro" id="IPR014729">
    <property type="entry name" value="Rossmann-like_a/b/a_fold"/>
</dbReference>
<name>A0A4V1RQS4_9ACTN</name>
<sequence>MNSIGTETIVVGIDGSANSDAALDWAVDAASLQGLRLHVFSAGVHGSHGDDPDAGFVDAMIAREARAVADKNLAAAKLRAAERSPGLVVTTHSDLEPAARSLVAYSSDAHSIVLGRSGHNAWTGSLLGAVASKVVSQAVCPVAVVRGPTRATSTAHGVAVAIDGSSTSKVALAHAFHHASLRGVDLRVIHASWTRATVSRTPDTRADQVNQEAILVSEALAGWAERYPDVSVEVSLPVGPTVLAITGAARDAELLVMGCRRHGLPRVLLGSVSRGVLKHAPCTVLIVRERVEHPGPTVTFGSVSGASLATR</sequence>
<proteinExistence type="inferred from homology"/>
<dbReference type="SUPFAM" id="SSF52402">
    <property type="entry name" value="Adenine nucleotide alpha hydrolases-like"/>
    <property type="match status" value="2"/>
</dbReference>
<feature type="domain" description="UspA" evidence="2">
    <location>
        <begin position="7"/>
        <end position="146"/>
    </location>
</feature>
<dbReference type="OrthoDB" id="3873975at2"/>
<evidence type="ECO:0000313" key="4">
    <source>
        <dbReference type="Proteomes" id="UP000291101"/>
    </source>
</evidence>
<keyword evidence="4" id="KW-1185">Reference proteome</keyword>